<dbReference type="EMBL" id="BRLH01000003">
    <property type="protein sequence ID" value="GKX55799.1"/>
    <property type="molecule type" value="Genomic_DNA"/>
</dbReference>
<evidence type="ECO:0000313" key="3">
    <source>
        <dbReference type="EMBL" id="GKX55799.1"/>
    </source>
</evidence>
<dbReference type="Gene3D" id="3.30.70.1060">
    <property type="entry name" value="Dimeric alpha+beta barrel"/>
    <property type="match status" value="1"/>
</dbReference>
<dbReference type="Proteomes" id="UP001058124">
    <property type="component" value="Unassembled WGS sequence"/>
</dbReference>
<dbReference type="Pfam" id="PF03795">
    <property type="entry name" value="YCII"/>
    <property type="match status" value="1"/>
</dbReference>
<comment type="similarity">
    <text evidence="1">Belongs to the YciI family.</text>
</comment>
<protein>
    <recommendedName>
        <fullName evidence="2">YCII-related domain-containing protein</fullName>
    </recommendedName>
</protein>
<dbReference type="PANTHER" id="PTHR37828:SF1">
    <property type="entry name" value="YCII-RELATED DOMAIN-CONTAINING PROTEIN"/>
    <property type="match status" value="1"/>
</dbReference>
<dbReference type="AlphaFoldDB" id="A0AAV5N466"/>
<comment type="caution">
    <text evidence="3">The sequence shown here is derived from an EMBL/GenBank/DDBJ whole genome shotgun (WGS) entry which is preliminary data.</text>
</comment>
<evidence type="ECO:0000313" key="4">
    <source>
        <dbReference type="Proteomes" id="UP001058124"/>
    </source>
</evidence>
<evidence type="ECO:0000256" key="1">
    <source>
        <dbReference type="ARBA" id="ARBA00007689"/>
    </source>
</evidence>
<evidence type="ECO:0000259" key="2">
    <source>
        <dbReference type="Pfam" id="PF03795"/>
    </source>
</evidence>
<reference evidence="3" key="1">
    <citation type="submission" date="2022-06" db="EMBL/GenBank/DDBJ databases">
        <title>Draft genome sequences of Leminorella grimontii str. JCM5902.</title>
        <authorList>
            <person name="Wakabayashi Y."/>
            <person name="Kojima K."/>
        </authorList>
    </citation>
    <scope>NUCLEOTIDE SEQUENCE</scope>
    <source>
        <strain evidence="3">JCM 5902</strain>
    </source>
</reference>
<dbReference type="InterPro" id="IPR005545">
    <property type="entry name" value="YCII"/>
</dbReference>
<keyword evidence="4" id="KW-1185">Reference proteome</keyword>
<accession>A0AAV5N466</accession>
<gene>
    <name evidence="3" type="ORF">SOASR030_19110</name>
</gene>
<dbReference type="RefSeq" id="WP_027273753.1">
    <property type="nucleotide sequence ID" value="NZ_BRLH01000003.1"/>
</dbReference>
<proteinExistence type="inferred from homology"/>
<organism evidence="3 4">
    <name type="scientific">Leminorella grimontii</name>
    <dbReference type="NCBI Taxonomy" id="82981"/>
    <lineage>
        <taxon>Bacteria</taxon>
        <taxon>Pseudomonadati</taxon>
        <taxon>Pseudomonadota</taxon>
        <taxon>Gammaproteobacteria</taxon>
        <taxon>Enterobacterales</taxon>
        <taxon>Budviciaceae</taxon>
        <taxon>Leminorella</taxon>
    </lineage>
</organism>
<dbReference type="SUPFAM" id="SSF54909">
    <property type="entry name" value="Dimeric alpha+beta barrel"/>
    <property type="match status" value="1"/>
</dbReference>
<sequence length="97" mass="10756">MSMIYVVVLNYVKPLSEIDEQIPAHVEWLKQGYADGVFLASGRKIPRTGGVILAKSDSIESLHRRLQMDPFQRLGLATAEVIPFEASLCADELKGLL</sequence>
<name>A0AAV5N466_9GAMM</name>
<dbReference type="InterPro" id="IPR011008">
    <property type="entry name" value="Dimeric_a/b-barrel"/>
</dbReference>
<dbReference type="PANTHER" id="PTHR37828">
    <property type="entry name" value="GSR2449 PROTEIN"/>
    <property type="match status" value="1"/>
</dbReference>
<feature type="domain" description="YCII-related" evidence="2">
    <location>
        <begin position="6"/>
        <end position="84"/>
    </location>
</feature>